<feature type="transmembrane region" description="Helical" evidence="1">
    <location>
        <begin position="49"/>
        <end position="66"/>
    </location>
</feature>
<evidence type="ECO:0000313" key="3">
    <source>
        <dbReference type="Proteomes" id="UP001371305"/>
    </source>
</evidence>
<organism evidence="2 3">
    <name type="scientific">Luteolibacter soli</name>
    <dbReference type="NCBI Taxonomy" id="3135280"/>
    <lineage>
        <taxon>Bacteria</taxon>
        <taxon>Pseudomonadati</taxon>
        <taxon>Verrucomicrobiota</taxon>
        <taxon>Verrucomicrobiia</taxon>
        <taxon>Verrucomicrobiales</taxon>
        <taxon>Verrucomicrobiaceae</taxon>
        <taxon>Luteolibacter</taxon>
    </lineage>
</organism>
<keyword evidence="1" id="KW-1133">Transmembrane helix</keyword>
<evidence type="ECO:0000256" key="1">
    <source>
        <dbReference type="SAM" id="Phobius"/>
    </source>
</evidence>
<dbReference type="EMBL" id="JBBUKT010000007">
    <property type="protein sequence ID" value="MEK7952493.1"/>
    <property type="molecule type" value="Genomic_DNA"/>
</dbReference>
<dbReference type="Proteomes" id="UP001371305">
    <property type="component" value="Unassembled WGS sequence"/>
</dbReference>
<keyword evidence="1" id="KW-0812">Transmembrane</keyword>
<keyword evidence="3" id="KW-1185">Reference proteome</keyword>
<proteinExistence type="predicted"/>
<keyword evidence="1" id="KW-0472">Membrane</keyword>
<accession>A0ABU9AY78</accession>
<sequence length="122" mass="13395">MASESERQTEALIARLAASRSDLGRDVAILRHRLDVPARVKESVMSKPLAWFGGSLGAGLVASFLLRGRKSAPKQEKVVRRSLWGLALSGAFTLARPALQTWATNELQKRFVIPGNDNVRSR</sequence>
<protein>
    <recommendedName>
        <fullName evidence="4">DUF3618 domain-containing protein</fullName>
    </recommendedName>
</protein>
<name>A0ABU9AY78_9BACT</name>
<comment type="caution">
    <text evidence="2">The sequence shown here is derived from an EMBL/GenBank/DDBJ whole genome shotgun (WGS) entry which is preliminary data.</text>
</comment>
<reference evidence="2 3" key="1">
    <citation type="submission" date="2024-04" db="EMBL/GenBank/DDBJ databases">
        <title>Luteolibacter sp. isolated from soil.</title>
        <authorList>
            <person name="An J."/>
        </authorList>
    </citation>
    <scope>NUCLEOTIDE SEQUENCE [LARGE SCALE GENOMIC DNA]</scope>
    <source>
        <strain evidence="2 3">Y139</strain>
    </source>
</reference>
<gene>
    <name evidence="2" type="ORF">WKV53_18415</name>
</gene>
<evidence type="ECO:0008006" key="4">
    <source>
        <dbReference type="Google" id="ProtNLM"/>
    </source>
</evidence>
<evidence type="ECO:0000313" key="2">
    <source>
        <dbReference type="EMBL" id="MEK7952493.1"/>
    </source>
</evidence>
<dbReference type="RefSeq" id="WP_341406249.1">
    <property type="nucleotide sequence ID" value="NZ_JBBUKT010000007.1"/>
</dbReference>